<dbReference type="EMBL" id="JAKCXM010000441">
    <property type="protein sequence ID" value="KAJ0394014.1"/>
    <property type="molecule type" value="Genomic_DNA"/>
</dbReference>
<dbReference type="InterPro" id="IPR032675">
    <property type="entry name" value="LRR_dom_sf"/>
</dbReference>
<protein>
    <recommendedName>
        <fullName evidence="5">TKL protein kinase</fullName>
    </recommendedName>
</protein>
<feature type="transmembrane region" description="Helical" evidence="2">
    <location>
        <begin position="49"/>
        <end position="78"/>
    </location>
</feature>
<evidence type="ECO:0000313" key="4">
    <source>
        <dbReference type="Proteomes" id="UP001209570"/>
    </source>
</evidence>
<feature type="region of interest" description="Disordered" evidence="1">
    <location>
        <begin position="355"/>
        <end position="389"/>
    </location>
</feature>
<accession>A0AAD5LBA7</accession>
<evidence type="ECO:0008006" key="5">
    <source>
        <dbReference type="Google" id="ProtNLM"/>
    </source>
</evidence>
<keyword evidence="4" id="KW-1185">Reference proteome</keyword>
<organism evidence="3 4">
    <name type="scientific">Pythium insidiosum</name>
    <name type="common">Pythiosis disease agent</name>
    <dbReference type="NCBI Taxonomy" id="114742"/>
    <lineage>
        <taxon>Eukaryota</taxon>
        <taxon>Sar</taxon>
        <taxon>Stramenopiles</taxon>
        <taxon>Oomycota</taxon>
        <taxon>Peronosporomycetes</taxon>
        <taxon>Pythiales</taxon>
        <taxon>Pythiaceae</taxon>
        <taxon>Pythium</taxon>
    </lineage>
</organism>
<feature type="transmembrane region" description="Helical" evidence="2">
    <location>
        <begin position="262"/>
        <end position="288"/>
    </location>
</feature>
<dbReference type="Proteomes" id="UP001209570">
    <property type="component" value="Unassembled WGS sequence"/>
</dbReference>
<evidence type="ECO:0000256" key="1">
    <source>
        <dbReference type="SAM" id="MobiDB-lite"/>
    </source>
</evidence>
<comment type="caution">
    <text evidence="3">The sequence shown here is derived from an EMBL/GenBank/DDBJ whole genome shotgun (WGS) entry which is preliminary data.</text>
</comment>
<dbReference type="Gene3D" id="3.80.10.10">
    <property type="entry name" value="Ribonuclease Inhibitor"/>
    <property type="match status" value="1"/>
</dbReference>
<evidence type="ECO:0000256" key="2">
    <source>
        <dbReference type="SAM" id="Phobius"/>
    </source>
</evidence>
<reference evidence="3" key="1">
    <citation type="submission" date="2021-12" db="EMBL/GenBank/DDBJ databases">
        <title>Prjna785345.</title>
        <authorList>
            <person name="Rujirawat T."/>
            <person name="Krajaejun T."/>
        </authorList>
    </citation>
    <scope>NUCLEOTIDE SEQUENCE</scope>
    <source>
        <strain evidence="3">Pi057C3</strain>
    </source>
</reference>
<keyword evidence="2" id="KW-1133">Transmembrane helix</keyword>
<dbReference type="AlphaFoldDB" id="A0AAD5LBA7"/>
<gene>
    <name evidence="3" type="ORF">P43SY_006846</name>
</gene>
<dbReference type="SUPFAM" id="SSF52058">
    <property type="entry name" value="L domain-like"/>
    <property type="match status" value="1"/>
</dbReference>
<feature type="compositionally biased region" description="Polar residues" evidence="1">
    <location>
        <begin position="378"/>
        <end position="389"/>
    </location>
</feature>
<name>A0AAD5LBA7_PYTIN</name>
<keyword evidence="2" id="KW-0472">Membrane</keyword>
<feature type="transmembrane region" description="Helical" evidence="2">
    <location>
        <begin position="98"/>
        <end position="122"/>
    </location>
</feature>
<evidence type="ECO:0000313" key="3">
    <source>
        <dbReference type="EMBL" id="KAJ0394014.1"/>
    </source>
</evidence>
<sequence>MAQPAPAALSPSPSHPHARHQTIIRRLTRKIESGQIPLPNFHTKVGAPVFLLVWGAVLLVHAVCAVFLGCVAVLYFYLLGTALVGYLTLYSIAPDPFYFPPIAVGYFMVCGIHVFVVVTMLFHSLRSQRSAFTSSQFSNRMVTTPRIRIRRMSASAFSSLEYRTQSVLDRLPSPVVRVLFRLWRAMVLTYRYSAIKMECYGSVFATRQLLQTAAHSHQLFLASTYLTETWVSDLWVGLLVANAWLTPVLQYVFRRDLPRIRLVCVAINLAVDLVAVIGIPLALFLPYYRQYDPAEANFPQTFWYTELSCVRFINDARFLLVNTPADGLSKLTIAYNASRGLRVIPTMLVRVQPDEVAPEPAQDPSTASPLRGARRSVGSDSTNASGTTSVRPSLAVVPVAKSTHSTVEWVSTRMLSTHSTVEWVSTRMLVLLGALVLAAHVQSGSAPAAAHGCRMPARPWFASKPVCMFLEFRCTANATYTGAAHELEAYLTQYATNRVSFLAIRSCPQVEMPPTISELQALVGVKLFRSVISRWGDDAALTADGHPNLRFVYLVDVNATEFPLGLQSTRFPPLLHDLEVCRTNLTALPARLAEIWAPNMNLVFEFAQFETFPEVLTRAKPSSLSLTGNRLTAVPRAVLENPQLFFLVLNGNPIRELPTNVTFSPRLFWISIAHTLVAELPSEYAYLLIDADGSPLCAPGNTSLDVDCGAVDVDSMSMYPIELEETLNGY</sequence>
<keyword evidence="2" id="KW-0812">Transmembrane</keyword>
<proteinExistence type="predicted"/>